<reference evidence="2 3" key="1">
    <citation type="submission" date="2015-01" db="EMBL/GenBank/DDBJ databases">
        <title>Draft genome sequence of Pedobacter sp. NL19 isolated from sludge of an effluent treatment pond in an abandoned uranium mine.</title>
        <authorList>
            <person name="Santos T."/>
            <person name="Caetano T."/>
            <person name="Covas C."/>
            <person name="Cruz A."/>
            <person name="Mendo S."/>
        </authorList>
    </citation>
    <scope>NUCLEOTIDE SEQUENCE [LARGE SCALE GENOMIC DNA]</scope>
    <source>
        <strain evidence="2 3">NL19</strain>
    </source>
</reference>
<keyword evidence="1" id="KW-0732">Signal</keyword>
<proteinExistence type="predicted"/>
<dbReference type="Proteomes" id="UP000032049">
    <property type="component" value="Unassembled WGS sequence"/>
</dbReference>
<dbReference type="PROSITE" id="PS51257">
    <property type="entry name" value="PROKAR_LIPOPROTEIN"/>
    <property type="match status" value="1"/>
</dbReference>
<feature type="signal peptide" evidence="1">
    <location>
        <begin position="1"/>
        <end position="38"/>
    </location>
</feature>
<evidence type="ECO:0000313" key="2">
    <source>
        <dbReference type="EMBL" id="KIO77807.1"/>
    </source>
</evidence>
<name>A0A0D0GKS8_9SPHI</name>
<comment type="caution">
    <text evidence="2">The sequence shown here is derived from an EMBL/GenBank/DDBJ whole genome shotgun (WGS) entry which is preliminary data.</text>
</comment>
<accession>A0A0D0GKS8</accession>
<evidence type="ECO:0000313" key="3">
    <source>
        <dbReference type="Proteomes" id="UP000032049"/>
    </source>
</evidence>
<sequence>MRENTLNQQPGIYKSKFLFFSLLLIFTGACDFSTPATADTETIARCEKSIDSLENAISGWKIENRQALTGILNSYDQLAHKIDTLDRKSAIFKGKELKNFRRARQRFLRIRLPYHI</sequence>
<protein>
    <submittedName>
        <fullName evidence="2">Contig29, whole genome shotgun sequence</fullName>
    </submittedName>
</protein>
<dbReference type="EMBL" id="JXRA01000029">
    <property type="protein sequence ID" value="KIO77807.1"/>
    <property type="molecule type" value="Genomic_DNA"/>
</dbReference>
<dbReference type="AlphaFoldDB" id="A0A0D0GKS8"/>
<dbReference type="STRING" id="1503925.TH53_07790"/>
<gene>
    <name evidence="2" type="ORF">TH53_07790</name>
</gene>
<keyword evidence="3" id="KW-1185">Reference proteome</keyword>
<organism evidence="2 3">
    <name type="scientific">Pedobacter lusitanus</name>
    <dbReference type="NCBI Taxonomy" id="1503925"/>
    <lineage>
        <taxon>Bacteria</taxon>
        <taxon>Pseudomonadati</taxon>
        <taxon>Bacteroidota</taxon>
        <taxon>Sphingobacteriia</taxon>
        <taxon>Sphingobacteriales</taxon>
        <taxon>Sphingobacteriaceae</taxon>
        <taxon>Pedobacter</taxon>
    </lineage>
</organism>
<evidence type="ECO:0000256" key="1">
    <source>
        <dbReference type="SAM" id="SignalP"/>
    </source>
</evidence>
<feature type="chain" id="PRO_5002210616" evidence="1">
    <location>
        <begin position="39"/>
        <end position="116"/>
    </location>
</feature>